<gene>
    <name evidence="4" type="ORF">DME_LOCUS1236</name>
</gene>
<dbReference type="PANTHER" id="PTHR15963:SF5">
    <property type="entry name" value="SHORT SPINDLE 6, ISOFORM A"/>
    <property type="match status" value="1"/>
</dbReference>
<reference evidence="4 6" key="2">
    <citation type="submission" date="2018-11" db="EMBL/GenBank/DDBJ databases">
        <authorList>
            <consortium name="Pathogen Informatics"/>
        </authorList>
    </citation>
    <scope>NUCLEOTIDE SEQUENCE [LARGE SCALE GENOMIC DNA]</scope>
</reference>
<evidence type="ECO:0000313" key="5">
    <source>
        <dbReference type="Proteomes" id="UP000038040"/>
    </source>
</evidence>
<accession>A0A0N4UFV3</accession>
<dbReference type="Gene3D" id="2.30.42.10">
    <property type="match status" value="1"/>
</dbReference>
<dbReference type="InterPro" id="IPR001478">
    <property type="entry name" value="PDZ"/>
</dbReference>
<comment type="subcellular location">
    <subcellularLocation>
        <location evidence="1">Cytoplasm</location>
    </subcellularLocation>
</comment>
<dbReference type="Pfam" id="PF17820">
    <property type="entry name" value="PDZ_6"/>
    <property type="match status" value="1"/>
</dbReference>
<reference evidence="7" key="1">
    <citation type="submission" date="2017-02" db="UniProtKB">
        <authorList>
            <consortium name="WormBaseParasite"/>
        </authorList>
    </citation>
    <scope>IDENTIFICATION</scope>
</reference>
<dbReference type="SUPFAM" id="SSF50156">
    <property type="entry name" value="PDZ domain-like"/>
    <property type="match status" value="1"/>
</dbReference>
<evidence type="ECO:0000256" key="2">
    <source>
        <dbReference type="ARBA" id="ARBA00022490"/>
    </source>
</evidence>
<dbReference type="Proteomes" id="UP000274756">
    <property type="component" value="Unassembled WGS sequence"/>
</dbReference>
<dbReference type="InterPro" id="IPR036034">
    <property type="entry name" value="PDZ_sf"/>
</dbReference>
<dbReference type="PANTHER" id="PTHR15963">
    <property type="entry name" value="GENERAL RECEPTOR FOR PHOSPHOINOSITIDES 1-ASSOCIATED SCAFFOLD PROTEIN-RELATED"/>
    <property type="match status" value="1"/>
</dbReference>
<keyword evidence="2" id="KW-0963">Cytoplasm</keyword>
<evidence type="ECO:0000256" key="1">
    <source>
        <dbReference type="ARBA" id="ARBA00004496"/>
    </source>
</evidence>
<organism evidence="5 7">
    <name type="scientific">Dracunculus medinensis</name>
    <name type="common">Guinea worm</name>
    <dbReference type="NCBI Taxonomy" id="318479"/>
    <lineage>
        <taxon>Eukaryota</taxon>
        <taxon>Metazoa</taxon>
        <taxon>Ecdysozoa</taxon>
        <taxon>Nematoda</taxon>
        <taxon>Chromadorea</taxon>
        <taxon>Rhabditida</taxon>
        <taxon>Spirurina</taxon>
        <taxon>Dracunculoidea</taxon>
        <taxon>Dracunculidae</taxon>
        <taxon>Dracunculus</taxon>
    </lineage>
</organism>
<sequence>MIFQFAFSFHTSYCMRLFRYSQTSLSLGRSFLKSLTNSHLCQSLISLDKLKTWSRFYIEGELNYQNVLDVVSVDQKVITNPRLNSRRRTVFVVRKNKEPFGFTIQSYLLKSLDNDAHFKISYVDYVHFDSPAAEAGMRIGDVIISINGELVLEMSHSKLIKLINSCVEMRMVVIFENIKEHIELSARAIRLKKLLNDKLFQLNLIDIEEQKILNRNFLFPLIILH</sequence>
<dbReference type="STRING" id="318479.A0A0N4UFV3"/>
<protein>
    <submittedName>
        <fullName evidence="7">PDZ domain-containing protein</fullName>
    </submittedName>
</protein>
<dbReference type="InterPro" id="IPR052122">
    <property type="entry name" value="Intracell_Traff_Signaling_Reg"/>
</dbReference>
<dbReference type="InterPro" id="IPR041489">
    <property type="entry name" value="PDZ_6"/>
</dbReference>
<dbReference type="OrthoDB" id="10041077at2759"/>
<evidence type="ECO:0000313" key="6">
    <source>
        <dbReference type="Proteomes" id="UP000274756"/>
    </source>
</evidence>
<dbReference type="PROSITE" id="PS50106">
    <property type="entry name" value="PDZ"/>
    <property type="match status" value="1"/>
</dbReference>
<feature type="domain" description="PDZ" evidence="3">
    <location>
        <begin position="89"/>
        <end position="165"/>
    </location>
</feature>
<dbReference type="WBParaSite" id="DME_0000633901-mRNA-1">
    <property type="protein sequence ID" value="DME_0000633901-mRNA-1"/>
    <property type="gene ID" value="DME_0000633901"/>
</dbReference>
<proteinExistence type="predicted"/>
<dbReference type="Proteomes" id="UP000038040">
    <property type="component" value="Unplaced"/>
</dbReference>
<dbReference type="AlphaFoldDB" id="A0A0N4UFV3"/>
<evidence type="ECO:0000259" key="3">
    <source>
        <dbReference type="PROSITE" id="PS50106"/>
    </source>
</evidence>
<evidence type="ECO:0000313" key="7">
    <source>
        <dbReference type="WBParaSite" id="DME_0000633901-mRNA-1"/>
    </source>
</evidence>
<dbReference type="GO" id="GO:0005737">
    <property type="term" value="C:cytoplasm"/>
    <property type="evidence" value="ECO:0007669"/>
    <property type="project" value="UniProtKB-SubCell"/>
</dbReference>
<dbReference type="EMBL" id="UYYG01000016">
    <property type="protein sequence ID" value="VDN51263.1"/>
    <property type="molecule type" value="Genomic_DNA"/>
</dbReference>
<dbReference type="SMART" id="SM00228">
    <property type="entry name" value="PDZ"/>
    <property type="match status" value="1"/>
</dbReference>
<name>A0A0N4UFV3_DRAME</name>
<keyword evidence="6" id="KW-1185">Reference proteome</keyword>
<evidence type="ECO:0000313" key="4">
    <source>
        <dbReference type="EMBL" id="VDN51263.1"/>
    </source>
</evidence>